<sequence length="158" mass="17709">MPYISTPTSSEMGAPSWPVLQETSIDYLASKGIEHTDLRPANWKSVTPSRVPSLKRFIGDDQLPGRLPILIDLGHVNRFTPTPESRSQKIQAGVDWIQQLDSSHFKKNSVARKFYGTFGSPSGHQPEKSKSNICKVFAWVVWVPEFTGWGVDPFLLNL</sequence>
<comment type="caution">
    <text evidence="1">The sequence shown here is derived from an EMBL/GenBank/DDBJ whole genome shotgun (WGS) entry which is preliminary data.</text>
</comment>
<dbReference type="EMBL" id="MDYQ01000173">
    <property type="protein sequence ID" value="PRP79716.1"/>
    <property type="molecule type" value="Genomic_DNA"/>
</dbReference>
<organism evidence="1 2">
    <name type="scientific">Planoprotostelium fungivorum</name>
    <dbReference type="NCBI Taxonomy" id="1890364"/>
    <lineage>
        <taxon>Eukaryota</taxon>
        <taxon>Amoebozoa</taxon>
        <taxon>Evosea</taxon>
        <taxon>Variosea</taxon>
        <taxon>Cavosteliida</taxon>
        <taxon>Cavosteliaceae</taxon>
        <taxon>Planoprotostelium</taxon>
    </lineage>
</organism>
<keyword evidence="2" id="KW-1185">Reference proteome</keyword>
<gene>
    <name evidence="1" type="ORF">PROFUN_12650</name>
</gene>
<evidence type="ECO:0000313" key="2">
    <source>
        <dbReference type="Proteomes" id="UP000241769"/>
    </source>
</evidence>
<proteinExistence type="predicted"/>
<name>A0A2P6N6X8_9EUKA</name>
<dbReference type="AlphaFoldDB" id="A0A2P6N6X8"/>
<accession>A0A2P6N6X8</accession>
<dbReference type="Proteomes" id="UP000241769">
    <property type="component" value="Unassembled WGS sequence"/>
</dbReference>
<protein>
    <submittedName>
        <fullName evidence="1">Uncharacterized protein</fullName>
    </submittedName>
</protein>
<reference evidence="1 2" key="1">
    <citation type="journal article" date="2018" name="Genome Biol. Evol.">
        <title>Multiple Roots of Fruiting Body Formation in Amoebozoa.</title>
        <authorList>
            <person name="Hillmann F."/>
            <person name="Forbes G."/>
            <person name="Novohradska S."/>
            <person name="Ferling I."/>
            <person name="Riege K."/>
            <person name="Groth M."/>
            <person name="Westermann M."/>
            <person name="Marz M."/>
            <person name="Spaller T."/>
            <person name="Winckler T."/>
            <person name="Schaap P."/>
            <person name="Glockner G."/>
        </authorList>
    </citation>
    <scope>NUCLEOTIDE SEQUENCE [LARGE SCALE GENOMIC DNA]</scope>
    <source>
        <strain evidence="1 2">Jena</strain>
    </source>
</reference>
<dbReference type="InParanoid" id="A0A2P6N6X8"/>
<evidence type="ECO:0000313" key="1">
    <source>
        <dbReference type="EMBL" id="PRP79716.1"/>
    </source>
</evidence>